<dbReference type="Gene3D" id="1.10.510.10">
    <property type="entry name" value="Transferase(Phosphotransferase) domain 1"/>
    <property type="match status" value="1"/>
</dbReference>
<keyword evidence="4" id="KW-0808">Transferase</keyword>
<dbReference type="InterPro" id="IPR008271">
    <property type="entry name" value="Ser/Thr_kinase_AS"/>
</dbReference>
<gene>
    <name evidence="4" type="ORF">HRG_04466</name>
</gene>
<dbReference type="GO" id="GO:0004674">
    <property type="term" value="F:protein serine/threonine kinase activity"/>
    <property type="evidence" value="ECO:0007669"/>
    <property type="project" value="TreeGrafter"/>
</dbReference>
<protein>
    <submittedName>
        <fullName evidence="4">Kinase</fullName>
    </submittedName>
</protein>
<evidence type="ECO:0000313" key="4">
    <source>
        <dbReference type="EMBL" id="KAH0964038.1"/>
    </source>
</evidence>
<proteinExistence type="predicted"/>
<dbReference type="GO" id="GO:0005524">
    <property type="term" value="F:ATP binding"/>
    <property type="evidence" value="ECO:0007669"/>
    <property type="project" value="UniProtKB-KW"/>
</dbReference>
<accession>A0A9P8SIC1</accession>
<dbReference type="AlphaFoldDB" id="A0A9P8SIC1"/>
<dbReference type="Proteomes" id="UP000824596">
    <property type="component" value="Unassembled WGS sequence"/>
</dbReference>
<evidence type="ECO:0000259" key="3">
    <source>
        <dbReference type="PROSITE" id="PS50011"/>
    </source>
</evidence>
<dbReference type="RefSeq" id="XP_044721551.1">
    <property type="nucleotide sequence ID" value="XM_044862937.1"/>
</dbReference>
<dbReference type="OrthoDB" id="4062651at2759"/>
<keyword evidence="4" id="KW-0418">Kinase</keyword>
<dbReference type="PROSITE" id="PS50011">
    <property type="entry name" value="PROTEIN_KINASE_DOM"/>
    <property type="match status" value="1"/>
</dbReference>
<dbReference type="PROSITE" id="PS00108">
    <property type="entry name" value="PROTEIN_KINASE_ST"/>
    <property type="match status" value="1"/>
</dbReference>
<comment type="caution">
    <text evidence="4">The sequence shown here is derived from an EMBL/GenBank/DDBJ whole genome shotgun (WGS) entry which is preliminary data.</text>
</comment>
<organism evidence="4 5">
    <name type="scientific">Hirsutella rhossiliensis</name>
    <dbReference type="NCBI Taxonomy" id="111463"/>
    <lineage>
        <taxon>Eukaryota</taxon>
        <taxon>Fungi</taxon>
        <taxon>Dikarya</taxon>
        <taxon>Ascomycota</taxon>
        <taxon>Pezizomycotina</taxon>
        <taxon>Sordariomycetes</taxon>
        <taxon>Hypocreomycetidae</taxon>
        <taxon>Hypocreales</taxon>
        <taxon>Ophiocordycipitaceae</taxon>
        <taxon>Hirsutella</taxon>
    </lineage>
</organism>
<dbReference type="Pfam" id="PF00069">
    <property type="entry name" value="Pkinase"/>
    <property type="match status" value="1"/>
</dbReference>
<dbReference type="InterPro" id="IPR050629">
    <property type="entry name" value="STE20/SPS1-PAK"/>
</dbReference>
<evidence type="ECO:0000256" key="1">
    <source>
        <dbReference type="ARBA" id="ARBA00022741"/>
    </source>
</evidence>
<dbReference type="PANTHER" id="PTHR48012">
    <property type="entry name" value="STERILE20-LIKE KINASE, ISOFORM B-RELATED"/>
    <property type="match status" value="1"/>
</dbReference>
<sequence length="388" mass="43447">MMDLVNILLAKPGAASLSSSRHGPPSAHPAPIQKRVSSVEFRILEEKHTTGEPVTGEAAAGEAIVGDGVILYGQNYEIDIASYKFKLIWRKFSDVPATNIESLKALTNQGYQKSLQLVQHIRSRDRPTEYDVSEAQSWHITRLIASKRPLFQDIDHLRVLRAEGAFGKVYKAVDQISGQKFAIKVVKLKASPSGDIETARALLHREIKIMERVKHVHIIEYLGHQHFHTLKPEIFMPLRDGSLTSLAKSLSLSTESESLSLVVLEQMLAALDYLANENLIHRDVKPDNILYSKLSEGGYHFQLADFGLTHHHSLAKSPCGTGYFQAPELWPRVSKVNAGQSTKLDVWSLFTLPTITLFCANSELKLKSRQCSSPWRGYIQTVGRQLHR</sequence>
<keyword evidence="1" id="KW-0547">Nucleotide-binding</keyword>
<dbReference type="EMBL" id="JAIZPD010000004">
    <property type="protein sequence ID" value="KAH0964038.1"/>
    <property type="molecule type" value="Genomic_DNA"/>
</dbReference>
<reference evidence="4" key="1">
    <citation type="submission" date="2021-09" db="EMBL/GenBank/DDBJ databases">
        <title>A high-quality genome of the endoparasitic fungus Hirsutella rhossiliensis with a comparison of Hirsutella genomes reveals transposable elements contributing to genome size variation.</title>
        <authorList>
            <person name="Lin R."/>
            <person name="Jiao Y."/>
            <person name="Sun X."/>
            <person name="Ling J."/>
            <person name="Xie B."/>
            <person name="Cheng X."/>
        </authorList>
    </citation>
    <scope>NUCLEOTIDE SEQUENCE</scope>
    <source>
        <strain evidence="4">HR02</strain>
    </source>
</reference>
<dbReference type="GO" id="GO:0005737">
    <property type="term" value="C:cytoplasm"/>
    <property type="evidence" value="ECO:0007669"/>
    <property type="project" value="TreeGrafter"/>
</dbReference>
<feature type="domain" description="Protein kinase" evidence="3">
    <location>
        <begin position="155"/>
        <end position="388"/>
    </location>
</feature>
<dbReference type="CDD" id="cd00180">
    <property type="entry name" value="PKc"/>
    <property type="match status" value="1"/>
</dbReference>
<keyword evidence="5" id="KW-1185">Reference proteome</keyword>
<keyword evidence="2" id="KW-0067">ATP-binding</keyword>
<evidence type="ECO:0000313" key="5">
    <source>
        <dbReference type="Proteomes" id="UP000824596"/>
    </source>
</evidence>
<name>A0A9P8SIC1_9HYPO</name>
<dbReference type="GeneID" id="68353595"/>
<evidence type="ECO:0000256" key="2">
    <source>
        <dbReference type="ARBA" id="ARBA00022840"/>
    </source>
</evidence>
<dbReference type="InterPro" id="IPR011009">
    <property type="entry name" value="Kinase-like_dom_sf"/>
</dbReference>
<dbReference type="InterPro" id="IPR000719">
    <property type="entry name" value="Prot_kinase_dom"/>
</dbReference>
<dbReference type="SUPFAM" id="SSF56112">
    <property type="entry name" value="Protein kinase-like (PK-like)"/>
    <property type="match status" value="1"/>
</dbReference>
<dbReference type="SMART" id="SM00220">
    <property type="entry name" value="S_TKc"/>
    <property type="match status" value="1"/>
</dbReference>